<proteinExistence type="predicted"/>
<accession>A0ACB5R9L8</accession>
<protein>
    <submittedName>
        <fullName evidence="1">N-acetyltransferase</fullName>
    </submittedName>
</protein>
<dbReference type="Proteomes" id="UP001058074">
    <property type="component" value="Unassembled WGS sequence"/>
</dbReference>
<gene>
    <name evidence="1" type="ORF">rsdtw13_09710</name>
</gene>
<comment type="caution">
    <text evidence="1">The sequence shown here is derived from an EMBL/GenBank/DDBJ whole genome shotgun (WGS) entry which is preliminary data.</text>
</comment>
<evidence type="ECO:0000313" key="1">
    <source>
        <dbReference type="EMBL" id="GKX65713.1"/>
    </source>
</evidence>
<organism evidence="1 2">
    <name type="scientific">Inconstantimicrobium mannanitabidum</name>
    <dbReference type="NCBI Taxonomy" id="1604901"/>
    <lineage>
        <taxon>Bacteria</taxon>
        <taxon>Bacillati</taxon>
        <taxon>Bacillota</taxon>
        <taxon>Clostridia</taxon>
        <taxon>Eubacteriales</taxon>
        <taxon>Clostridiaceae</taxon>
        <taxon>Inconstantimicrobium</taxon>
    </lineage>
</organism>
<reference evidence="1" key="1">
    <citation type="journal article" date="2025" name="Int. J. Syst. Evol. Microbiol.">
        <title>Inconstantimicrobium mannanitabidum sp. nov., a novel member of the family Clostridiaceae isolated from anoxic soil under the treatment of reductive soil disinfestation.</title>
        <authorList>
            <person name="Ueki A."/>
            <person name="Tonouchi A."/>
            <person name="Honma S."/>
            <person name="Kaku N."/>
            <person name="Ueki K."/>
        </authorList>
    </citation>
    <scope>NUCLEOTIDE SEQUENCE</scope>
    <source>
        <strain evidence="1">TW13</strain>
    </source>
</reference>
<sequence length="141" mass="16493">MKDYRIEEATSEDLNVVERGLVEYNLSKVPLIQEKAFIPVNLVVRDSEGQIVAGVDSRLYCWNCCYVDMLWVKEENRKCGYGNILLNEVERVAKEKGAYLIHLDTFDFQAKDFYLKHGYEIFGVLEDCPKGHNRYYLKKNL</sequence>
<name>A0ACB5R9L8_9CLOT</name>
<dbReference type="EMBL" id="BROD01000001">
    <property type="protein sequence ID" value="GKX65713.1"/>
    <property type="molecule type" value="Genomic_DNA"/>
</dbReference>
<evidence type="ECO:0000313" key="2">
    <source>
        <dbReference type="Proteomes" id="UP001058074"/>
    </source>
</evidence>
<keyword evidence="2" id="KW-1185">Reference proteome</keyword>